<evidence type="ECO:0000259" key="3">
    <source>
        <dbReference type="PROSITE" id="PS50977"/>
    </source>
</evidence>
<evidence type="ECO:0000313" key="5">
    <source>
        <dbReference type="Proteomes" id="UP000269198"/>
    </source>
</evidence>
<dbReference type="OrthoDB" id="1669699at2"/>
<dbReference type="InterPro" id="IPR001647">
    <property type="entry name" value="HTH_TetR"/>
</dbReference>
<proteinExistence type="predicted"/>
<comment type="caution">
    <text evidence="4">The sequence shown here is derived from an EMBL/GenBank/DDBJ whole genome shotgun (WGS) entry which is preliminary data.</text>
</comment>
<dbReference type="PROSITE" id="PS50977">
    <property type="entry name" value="HTH_TETR_2"/>
    <property type="match status" value="1"/>
</dbReference>
<dbReference type="AlphaFoldDB" id="A0A3N0E7C8"/>
<dbReference type="GO" id="GO:0003677">
    <property type="term" value="F:DNA binding"/>
    <property type="evidence" value="ECO:0007669"/>
    <property type="project" value="UniProtKB-UniRule"/>
</dbReference>
<dbReference type="InterPro" id="IPR009057">
    <property type="entry name" value="Homeodomain-like_sf"/>
</dbReference>
<dbReference type="EMBL" id="RJMB01000015">
    <property type="protein sequence ID" value="RNL83680.1"/>
    <property type="molecule type" value="Genomic_DNA"/>
</dbReference>
<dbReference type="InterPro" id="IPR036271">
    <property type="entry name" value="Tet_transcr_reg_TetR-rel_C_sf"/>
</dbReference>
<dbReference type="Gene3D" id="1.10.357.10">
    <property type="entry name" value="Tetracycline Repressor, domain 2"/>
    <property type="match status" value="1"/>
</dbReference>
<keyword evidence="1 2" id="KW-0238">DNA-binding</keyword>
<protein>
    <submittedName>
        <fullName evidence="4">TetR/AcrR family transcriptional regulator</fullName>
    </submittedName>
</protein>
<dbReference type="RefSeq" id="WP_123202141.1">
    <property type="nucleotide sequence ID" value="NZ_RJMB01000015.1"/>
</dbReference>
<dbReference type="InterPro" id="IPR041490">
    <property type="entry name" value="KstR2_TetR_C"/>
</dbReference>
<feature type="DNA-binding region" description="H-T-H motif" evidence="2">
    <location>
        <begin position="37"/>
        <end position="56"/>
    </location>
</feature>
<organism evidence="4 5">
    <name type="scientific">Halostreptopolyspora alba</name>
    <dbReference type="NCBI Taxonomy" id="2487137"/>
    <lineage>
        <taxon>Bacteria</taxon>
        <taxon>Bacillati</taxon>
        <taxon>Actinomycetota</taxon>
        <taxon>Actinomycetes</taxon>
        <taxon>Streptosporangiales</taxon>
        <taxon>Nocardiopsidaceae</taxon>
        <taxon>Halostreptopolyspora</taxon>
    </lineage>
</organism>
<keyword evidence="5" id="KW-1185">Reference proteome</keyword>
<feature type="domain" description="HTH tetR-type" evidence="3">
    <location>
        <begin position="10"/>
        <end position="74"/>
    </location>
</feature>
<dbReference type="SUPFAM" id="SSF46689">
    <property type="entry name" value="Homeodomain-like"/>
    <property type="match status" value="1"/>
</dbReference>
<reference evidence="4 5" key="1">
    <citation type="submission" date="2018-11" db="EMBL/GenBank/DDBJ databases">
        <title>The genome draft of YIM 96095.</title>
        <authorList>
            <person name="Tang S.-K."/>
            <person name="Chunyu W.-X."/>
            <person name="Feng Y.-Z."/>
        </authorList>
    </citation>
    <scope>NUCLEOTIDE SEQUENCE [LARGE SCALE GENOMIC DNA]</scope>
    <source>
        <strain evidence="4 5">YIM 96095</strain>
    </source>
</reference>
<dbReference type="SUPFAM" id="SSF48498">
    <property type="entry name" value="Tetracyclin repressor-like, C-terminal domain"/>
    <property type="match status" value="1"/>
</dbReference>
<evidence type="ECO:0000313" key="4">
    <source>
        <dbReference type="EMBL" id="RNL83680.1"/>
    </source>
</evidence>
<sequence length="207" mass="23581">MTADLSPHDSRLTEQSLDVARRLFSQHGVRGIDMATLVREITRETGVSLLEFRRAYPTRMDLVYAVVLRSTRTLVTAQTGDSATPHSPTERLSRLIRRHIDFCWDHWIEEGLRRDLMPRLCTIHPTRYGELYDHMRAYQEQICGIILQGSREGSFKVSHAGGAADTVLETLDSILNWYEPEGGLTLPQLADVYVDLVVHHQLGCPRD</sequence>
<evidence type="ECO:0000256" key="1">
    <source>
        <dbReference type="ARBA" id="ARBA00023125"/>
    </source>
</evidence>
<name>A0A3N0E7C8_9ACTN</name>
<accession>A0A3N0E7C8</accession>
<evidence type="ECO:0000256" key="2">
    <source>
        <dbReference type="PROSITE-ProRule" id="PRU00335"/>
    </source>
</evidence>
<dbReference type="Proteomes" id="UP000269198">
    <property type="component" value="Unassembled WGS sequence"/>
</dbReference>
<dbReference type="Pfam" id="PF17932">
    <property type="entry name" value="TetR_C_24"/>
    <property type="match status" value="1"/>
</dbReference>
<gene>
    <name evidence="4" type="ORF">EFW17_15175</name>
</gene>